<evidence type="ECO:0000313" key="1">
    <source>
        <dbReference type="EMBL" id="BBH07307.1"/>
    </source>
</evidence>
<sequence>MRQSIIITTHPGCGCQSSQGITALQFLIIPCPCNFSDGDPYGFIKKSKGGHGGQSSRETLTKNNSYIDIHNEMIYGFELTWVQLGCYIDSDTNKASSIIYTENDQGFKDKLGEGGYGLYTKGSSEVAAL</sequence>
<accession>A0A4Y1RU35</accession>
<organism evidence="1">
    <name type="scientific">Prunus dulcis</name>
    <name type="common">Almond</name>
    <name type="synonym">Amygdalus dulcis</name>
    <dbReference type="NCBI Taxonomy" id="3755"/>
    <lineage>
        <taxon>Eukaryota</taxon>
        <taxon>Viridiplantae</taxon>
        <taxon>Streptophyta</taxon>
        <taxon>Embryophyta</taxon>
        <taxon>Tracheophyta</taxon>
        <taxon>Spermatophyta</taxon>
        <taxon>Magnoliopsida</taxon>
        <taxon>eudicotyledons</taxon>
        <taxon>Gunneridae</taxon>
        <taxon>Pentapetalae</taxon>
        <taxon>rosids</taxon>
        <taxon>fabids</taxon>
        <taxon>Rosales</taxon>
        <taxon>Rosaceae</taxon>
        <taxon>Amygdaloideae</taxon>
        <taxon>Amygdaleae</taxon>
        <taxon>Prunus</taxon>
    </lineage>
</organism>
<gene>
    <name evidence="1" type="ORF">Prudu_019200</name>
</gene>
<dbReference type="AlphaFoldDB" id="A0A4Y1RU35"/>
<reference evidence="1" key="1">
    <citation type="journal article" date="2019" name="Science">
        <title>Mutation of a bHLH transcription factor allowed almond domestication.</title>
        <authorList>
            <person name="Sanchez-Perez R."/>
            <person name="Pavan S."/>
            <person name="Mazzeo R."/>
            <person name="Moldovan C."/>
            <person name="Aiese Cigliano R."/>
            <person name="Del Cueto J."/>
            <person name="Ricciardi F."/>
            <person name="Lotti C."/>
            <person name="Ricciardi L."/>
            <person name="Dicenta F."/>
            <person name="Lopez-Marques R.L."/>
            <person name="Lindberg Moller B."/>
        </authorList>
    </citation>
    <scope>NUCLEOTIDE SEQUENCE</scope>
</reference>
<proteinExistence type="predicted"/>
<name>A0A4Y1RU35_PRUDU</name>
<protein>
    <submittedName>
        <fullName evidence="1">Uncharacterized protein</fullName>
    </submittedName>
</protein>
<dbReference type="EMBL" id="AP019303">
    <property type="protein sequence ID" value="BBH07307.1"/>
    <property type="molecule type" value="Genomic_DNA"/>
</dbReference>